<comment type="caution">
    <text evidence="1">The sequence shown here is derived from an EMBL/GenBank/DDBJ whole genome shotgun (WGS) entry which is preliminary data.</text>
</comment>
<organism evidence="1 2">
    <name type="scientific">Steccherinum ochraceum</name>
    <dbReference type="NCBI Taxonomy" id="92696"/>
    <lineage>
        <taxon>Eukaryota</taxon>
        <taxon>Fungi</taxon>
        <taxon>Dikarya</taxon>
        <taxon>Basidiomycota</taxon>
        <taxon>Agaricomycotina</taxon>
        <taxon>Agaricomycetes</taxon>
        <taxon>Polyporales</taxon>
        <taxon>Steccherinaceae</taxon>
        <taxon>Steccherinum</taxon>
    </lineage>
</organism>
<dbReference type="OrthoDB" id="10546351at2759"/>
<dbReference type="EMBL" id="RWJN01000246">
    <property type="protein sequence ID" value="TCD64266.1"/>
    <property type="molecule type" value="Genomic_DNA"/>
</dbReference>
<gene>
    <name evidence="1" type="ORF">EIP91_004305</name>
</gene>
<accession>A0A4R0RBJ2</accession>
<dbReference type="AlphaFoldDB" id="A0A4R0RBJ2"/>
<keyword evidence="2" id="KW-1185">Reference proteome</keyword>
<sequence>METADIRRGGRGHGGHGGIIHSIAAPAHVKLVATNITTAFKALSKNGYMLSTGLSSMMGTGPAPGSIVDWSVAQTGWQTPVTAATADIQTLYNLTGRFVGSIIIMQQQSGLGLGKQLDTLWTLMRDIVSMPFTSDAAFATFLALVQSYQVSYDGVIANGAVDGDGLQPYIDAYPAATIAAAKSLAALKTYKDELAEGTAEMLMYIGKLISQIDDDVTPELPRVLKQYSEEGNTDYSINQIILGQLTTTDFATHSNP</sequence>
<proteinExistence type="predicted"/>
<name>A0A4R0RBJ2_9APHY</name>
<protein>
    <submittedName>
        <fullName evidence="1">Uncharacterized protein</fullName>
    </submittedName>
</protein>
<dbReference type="Proteomes" id="UP000292702">
    <property type="component" value="Unassembled WGS sequence"/>
</dbReference>
<reference evidence="1 2" key="1">
    <citation type="submission" date="2018-11" db="EMBL/GenBank/DDBJ databases">
        <title>Genome assembly of Steccherinum ochraceum LE-BIN_3174, the white-rot fungus of the Steccherinaceae family (The Residual Polyporoid clade, Polyporales, Basidiomycota).</title>
        <authorList>
            <person name="Fedorova T.V."/>
            <person name="Glazunova O.A."/>
            <person name="Landesman E.O."/>
            <person name="Moiseenko K.V."/>
            <person name="Psurtseva N.V."/>
            <person name="Savinova O.S."/>
            <person name="Shakhova N.V."/>
            <person name="Tyazhelova T.V."/>
            <person name="Vasina D.V."/>
        </authorList>
    </citation>
    <scope>NUCLEOTIDE SEQUENCE [LARGE SCALE GENOMIC DNA]</scope>
    <source>
        <strain evidence="1 2">LE-BIN_3174</strain>
    </source>
</reference>
<evidence type="ECO:0000313" key="2">
    <source>
        <dbReference type="Proteomes" id="UP000292702"/>
    </source>
</evidence>
<evidence type="ECO:0000313" key="1">
    <source>
        <dbReference type="EMBL" id="TCD64266.1"/>
    </source>
</evidence>